<comment type="caution">
    <text evidence="4">The sequence shown here is derived from an EMBL/GenBank/DDBJ whole genome shotgun (WGS) entry which is preliminary data.</text>
</comment>
<feature type="transmembrane region" description="Helical" evidence="1">
    <location>
        <begin position="275"/>
        <end position="292"/>
    </location>
</feature>
<organism evidence="4 5">
    <name type="scientific">Cylicocyclus nassatus</name>
    <name type="common">Nematode worm</name>
    <dbReference type="NCBI Taxonomy" id="53992"/>
    <lineage>
        <taxon>Eukaryota</taxon>
        <taxon>Metazoa</taxon>
        <taxon>Ecdysozoa</taxon>
        <taxon>Nematoda</taxon>
        <taxon>Chromadorea</taxon>
        <taxon>Rhabditida</taxon>
        <taxon>Rhabditina</taxon>
        <taxon>Rhabditomorpha</taxon>
        <taxon>Strongyloidea</taxon>
        <taxon>Strongylidae</taxon>
        <taxon>Cylicocyclus</taxon>
    </lineage>
</organism>
<dbReference type="AlphaFoldDB" id="A0AA36MBR6"/>
<feature type="transmembrane region" description="Helical" evidence="1">
    <location>
        <begin position="245"/>
        <end position="263"/>
    </location>
</feature>
<gene>
    <name evidence="4" type="ORF">CYNAS_LOCUS18229</name>
</gene>
<proteinExistence type="predicted"/>
<dbReference type="InterPro" id="IPR043968">
    <property type="entry name" value="SGNH"/>
</dbReference>
<reference evidence="4" key="1">
    <citation type="submission" date="2023-07" db="EMBL/GenBank/DDBJ databases">
        <authorList>
            <consortium name="CYATHOMIX"/>
        </authorList>
    </citation>
    <scope>NUCLEOTIDE SEQUENCE</scope>
    <source>
        <strain evidence="4">N/A</strain>
    </source>
</reference>
<evidence type="ECO:0000256" key="1">
    <source>
        <dbReference type="SAM" id="Phobius"/>
    </source>
</evidence>
<dbReference type="EMBL" id="CATQJL010000316">
    <property type="protein sequence ID" value="CAJ0606246.1"/>
    <property type="molecule type" value="Genomic_DNA"/>
</dbReference>
<feature type="transmembrane region" description="Helical" evidence="1">
    <location>
        <begin position="298"/>
        <end position="320"/>
    </location>
</feature>
<dbReference type="InterPro" id="IPR002656">
    <property type="entry name" value="Acyl_transf_3_dom"/>
</dbReference>
<dbReference type="GO" id="GO:0016020">
    <property type="term" value="C:membrane"/>
    <property type="evidence" value="ECO:0007669"/>
    <property type="project" value="TreeGrafter"/>
</dbReference>
<dbReference type="PANTHER" id="PTHR23028:SF53">
    <property type="entry name" value="ACYL_TRANSF_3 DOMAIN-CONTAINING PROTEIN"/>
    <property type="match status" value="1"/>
</dbReference>
<feature type="domain" description="SGNH" evidence="3">
    <location>
        <begin position="432"/>
        <end position="651"/>
    </location>
</feature>
<protein>
    <recommendedName>
        <fullName evidence="6">Acyl_transf_3 domain-containing protein</fullName>
    </recommendedName>
</protein>
<keyword evidence="1" id="KW-0812">Transmembrane</keyword>
<feature type="domain" description="Acyltransferase 3" evidence="2">
    <location>
        <begin position="14"/>
        <end position="348"/>
    </location>
</feature>
<keyword evidence="1" id="KW-0472">Membrane</keyword>
<evidence type="ECO:0000259" key="3">
    <source>
        <dbReference type="Pfam" id="PF19040"/>
    </source>
</evidence>
<evidence type="ECO:0000313" key="5">
    <source>
        <dbReference type="Proteomes" id="UP001176961"/>
    </source>
</evidence>
<feature type="transmembrane region" description="Helical" evidence="1">
    <location>
        <begin position="16"/>
        <end position="33"/>
    </location>
</feature>
<keyword evidence="1" id="KW-1133">Transmembrane helix</keyword>
<evidence type="ECO:0008006" key="6">
    <source>
        <dbReference type="Google" id="ProtNLM"/>
    </source>
</evidence>
<evidence type="ECO:0000259" key="2">
    <source>
        <dbReference type="Pfam" id="PF01757"/>
    </source>
</evidence>
<dbReference type="GO" id="GO:0016747">
    <property type="term" value="F:acyltransferase activity, transferring groups other than amino-acyl groups"/>
    <property type="evidence" value="ECO:0007669"/>
    <property type="project" value="InterPro"/>
</dbReference>
<dbReference type="GO" id="GO:0000271">
    <property type="term" value="P:polysaccharide biosynthetic process"/>
    <property type="evidence" value="ECO:0007669"/>
    <property type="project" value="TreeGrafter"/>
</dbReference>
<dbReference type="Pfam" id="PF19040">
    <property type="entry name" value="SGNH"/>
    <property type="match status" value="1"/>
</dbReference>
<accession>A0AA36MBR6</accession>
<feature type="transmembrane region" description="Helical" evidence="1">
    <location>
        <begin position="81"/>
        <end position="99"/>
    </location>
</feature>
<dbReference type="Pfam" id="PF01757">
    <property type="entry name" value="Acyl_transf_3"/>
    <property type="match status" value="1"/>
</dbReference>
<feature type="transmembrane region" description="Helical" evidence="1">
    <location>
        <begin position="139"/>
        <end position="160"/>
    </location>
</feature>
<name>A0AA36MBR6_CYLNA</name>
<keyword evidence="5" id="KW-1185">Reference proteome</keyword>
<dbReference type="InterPro" id="IPR050879">
    <property type="entry name" value="Acyltransferase_3"/>
</dbReference>
<sequence>MEEIKKTQEKSKRADLQGLRGLAIILVLLMHLNPKSCRLAFVGVDIFFVLSGYLMTKILLGKTFSLSSIWIFYCRRFKRIVPLYLIVILITYIYGYFYVLSSDRKQILEDLAWVCTYSTNLQPIFQKLGYWEQLSTYRFFVHTWSLGVELQYYVIAPLIMGIASYCNHGTRLLLFFSLGAASISFQLSAAPNLSYGLLLSRIWQFVCGSIAYEMEMKVLLSQSEKCCCFSDEEQLTTPGRSRERIISFITNVMVIALLVFSAISPKLVSDTAARTSATLMAAIIIFLKANVFLLTNRFIIYCGDISYVLYLVHWPVIVAVRYCSDSQMLSTAGILIALYLSLTISVAMHHTFENYFLNCTMLPSLICVIICYACIFSSRHIYLQAPQLKITTSFKSKIEYAIEFNIKESYYYTYNIPCDKDNDTQFYTGYKDFSTYRCVAKGNGSVNILLMGDSVARRAYSLLHNILQGRYLKFRLFSRPQCPLLWCSKSMSSVMRKVVQHEKPDILLYMHRSYSSFNAPIKDLQRDSIYKHFQSNIDFMSNLSRHIVIDIPYCISKWRGIGAILARKLQLGLLPGDEFVTTWQQCDKQIHNQKLRLGSLKCDNCIMNDVNEALFKDGLFYYYDPQTFLARLGDGAHLTTVGLELLRPQYTKIIERLLHTLLEH</sequence>
<dbReference type="Proteomes" id="UP001176961">
    <property type="component" value="Unassembled WGS sequence"/>
</dbReference>
<dbReference type="PANTHER" id="PTHR23028">
    <property type="entry name" value="ACETYLTRANSFERASE"/>
    <property type="match status" value="1"/>
</dbReference>
<feature type="transmembrane region" description="Helical" evidence="1">
    <location>
        <begin position="355"/>
        <end position="375"/>
    </location>
</feature>
<feature type="transmembrane region" description="Helical" evidence="1">
    <location>
        <begin position="332"/>
        <end position="349"/>
    </location>
</feature>
<evidence type="ECO:0000313" key="4">
    <source>
        <dbReference type="EMBL" id="CAJ0606246.1"/>
    </source>
</evidence>